<evidence type="ECO:0000259" key="4">
    <source>
        <dbReference type="PROSITE" id="PS50102"/>
    </source>
</evidence>
<comment type="caution">
    <text evidence="5">The sequence shown here is derived from an EMBL/GenBank/DDBJ whole genome shotgun (WGS) entry which is preliminary data.</text>
</comment>
<reference evidence="5 6" key="1">
    <citation type="journal article" date="2023" name="BMC Biol.">
        <title>The compact genome of the sponge Oopsacas minuta (Hexactinellida) is lacking key metazoan core genes.</title>
        <authorList>
            <person name="Santini S."/>
            <person name="Schenkelaars Q."/>
            <person name="Jourda C."/>
            <person name="Duchesne M."/>
            <person name="Belahbib H."/>
            <person name="Rocher C."/>
            <person name="Selva M."/>
            <person name="Riesgo A."/>
            <person name="Vervoort M."/>
            <person name="Leys S.P."/>
            <person name="Kodjabachian L."/>
            <person name="Le Bivic A."/>
            <person name="Borchiellini C."/>
            <person name="Claverie J.M."/>
            <person name="Renard E."/>
        </authorList>
    </citation>
    <scope>NUCLEOTIDE SEQUENCE [LARGE SCALE GENOMIC DNA]</scope>
    <source>
        <strain evidence="5">SPO-2</strain>
    </source>
</reference>
<sequence>MSFIYSQTRSDPYSDVLAGGRGEISLSSKLGHHSPSYFDAPSSLHHPDLKVVDSIEHDLKREYELEARRNYERERELEDEREVVGRGYLHEREELERERRAELDRDRDRRIDIRDRFERPSVRARNTKVVVDNLPYSVKWPEFKEFMKKAGEVIFADVFMDNSGKSKGCGIVEYANIESADRAMSELDGQDFVGRRISVREDRYPEVSEQLKRNAMGFSRGAPVPSGLSSSGASGDPACTVFVGNLDYEVSWQKLKDVFRVAGLVIRSDIFVDRDSRSRGYGTVEFSIPKEALNAIMLFHGQMLNNRPMVVRMDKANLHSSPDSSSMRMSRSSDSSRMPLSSLERKRREIALRELEAERMHEDRIVSRRYLDNFALGRDSIDPIRRIRDPYDDILLSREFRRDSIADRYRDHDPLYHRDLLDYPIPSAKRSRMSLMNRTFSPPPPRRPGGEPFRVRKSDATGPNRTVFVRNLPYAVGWQELKDLFRESGLFVANADVAKDDFGKSRGFGLVTLESVEDAKLSIEKFDGFEMKGRKLEVRMDKF</sequence>
<organism evidence="5 6">
    <name type="scientific">Oopsacas minuta</name>
    <dbReference type="NCBI Taxonomy" id="111878"/>
    <lineage>
        <taxon>Eukaryota</taxon>
        <taxon>Metazoa</taxon>
        <taxon>Porifera</taxon>
        <taxon>Hexactinellida</taxon>
        <taxon>Hexasterophora</taxon>
        <taxon>Lyssacinosida</taxon>
        <taxon>Leucopsacidae</taxon>
        <taxon>Oopsacas</taxon>
    </lineage>
</organism>
<evidence type="ECO:0000313" key="5">
    <source>
        <dbReference type="EMBL" id="KAI6649090.1"/>
    </source>
</evidence>
<dbReference type="GO" id="GO:0005737">
    <property type="term" value="C:cytoplasm"/>
    <property type="evidence" value="ECO:0007669"/>
    <property type="project" value="TreeGrafter"/>
</dbReference>
<dbReference type="Gene3D" id="3.30.70.330">
    <property type="match status" value="3"/>
</dbReference>
<feature type="compositionally biased region" description="Low complexity" evidence="3">
    <location>
        <begin position="320"/>
        <end position="341"/>
    </location>
</feature>
<dbReference type="PANTHER" id="PTHR23003:SF3">
    <property type="entry name" value="FI21236P1-RELATED"/>
    <property type="match status" value="1"/>
</dbReference>
<dbReference type="InterPro" id="IPR012677">
    <property type="entry name" value="Nucleotide-bd_a/b_plait_sf"/>
</dbReference>
<proteinExistence type="predicted"/>
<keyword evidence="1 2" id="KW-0694">RNA-binding</keyword>
<gene>
    <name evidence="5" type="ORF">LOD99_6811</name>
</gene>
<evidence type="ECO:0000313" key="6">
    <source>
        <dbReference type="Proteomes" id="UP001165289"/>
    </source>
</evidence>
<dbReference type="EMBL" id="JAKMXF010000322">
    <property type="protein sequence ID" value="KAI6649090.1"/>
    <property type="molecule type" value="Genomic_DNA"/>
</dbReference>
<keyword evidence="6" id="KW-1185">Reference proteome</keyword>
<dbReference type="GO" id="GO:0003729">
    <property type="term" value="F:mRNA binding"/>
    <property type="evidence" value="ECO:0007669"/>
    <property type="project" value="TreeGrafter"/>
</dbReference>
<name>A0AAV7JKW5_9METZ</name>
<feature type="domain" description="RRM" evidence="4">
    <location>
        <begin position="239"/>
        <end position="316"/>
    </location>
</feature>
<evidence type="ECO:0000256" key="1">
    <source>
        <dbReference type="ARBA" id="ARBA00022884"/>
    </source>
</evidence>
<dbReference type="InterPro" id="IPR000504">
    <property type="entry name" value="RRM_dom"/>
</dbReference>
<dbReference type="CDD" id="cd00590">
    <property type="entry name" value="RRM_SF"/>
    <property type="match status" value="1"/>
</dbReference>
<dbReference type="Pfam" id="PF00076">
    <property type="entry name" value="RRM_1"/>
    <property type="match status" value="3"/>
</dbReference>
<dbReference type="SUPFAM" id="SSF54928">
    <property type="entry name" value="RNA-binding domain, RBD"/>
    <property type="match status" value="3"/>
</dbReference>
<accession>A0AAV7JKW5</accession>
<protein>
    <submittedName>
        <fullName evidence="5">Myelin expression factor 2</fullName>
    </submittedName>
</protein>
<dbReference type="InterPro" id="IPR035979">
    <property type="entry name" value="RBD_domain_sf"/>
</dbReference>
<evidence type="ECO:0000256" key="2">
    <source>
        <dbReference type="PROSITE-ProRule" id="PRU00176"/>
    </source>
</evidence>
<feature type="domain" description="RRM" evidence="4">
    <location>
        <begin position="127"/>
        <end position="204"/>
    </location>
</feature>
<dbReference type="PANTHER" id="PTHR23003">
    <property type="entry name" value="RNA RECOGNITION MOTIF RRM DOMAIN CONTAINING PROTEIN"/>
    <property type="match status" value="1"/>
</dbReference>
<dbReference type="AlphaFoldDB" id="A0AAV7JKW5"/>
<dbReference type="PROSITE" id="PS50102">
    <property type="entry name" value="RRM"/>
    <property type="match status" value="3"/>
</dbReference>
<feature type="region of interest" description="Disordered" evidence="3">
    <location>
        <begin position="317"/>
        <end position="341"/>
    </location>
</feature>
<dbReference type="SMART" id="SM00360">
    <property type="entry name" value="RRM"/>
    <property type="match status" value="3"/>
</dbReference>
<dbReference type="InterPro" id="IPR050374">
    <property type="entry name" value="RRT5_SRSF_SR"/>
</dbReference>
<evidence type="ECO:0000256" key="3">
    <source>
        <dbReference type="SAM" id="MobiDB-lite"/>
    </source>
</evidence>
<feature type="domain" description="RRM" evidence="4">
    <location>
        <begin position="465"/>
        <end position="543"/>
    </location>
</feature>
<dbReference type="Proteomes" id="UP001165289">
    <property type="component" value="Unassembled WGS sequence"/>
</dbReference>
<feature type="region of interest" description="Disordered" evidence="3">
    <location>
        <begin position="435"/>
        <end position="458"/>
    </location>
</feature>
<dbReference type="GO" id="GO:0005634">
    <property type="term" value="C:nucleus"/>
    <property type="evidence" value="ECO:0007669"/>
    <property type="project" value="TreeGrafter"/>
</dbReference>